<dbReference type="InterPro" id="IPR035437">
    <property type="entry name" value="SNase_OB-fold_sf"/>
</dbReference>
<dbReference type="EMBL" id="CAJRST010012224">
    <property type="protein sequence ID" value="CAG5928314.1"/>
    <property type="molecule type" value="Genomic_DNA"/>
</dbReference>
<evidence type="ECO:0000256" key="1">
    <source>
        <dbReference type="SAM" id="MobiDB-lite"/>
    </source>
</evidence>
<feature type="domain" description="Tudor" evidence="2">
    <location>
        <begin position="470"/>
        <end position="529"/>
    </location>
</feature>
<feature type="domain" description="Tudor" evidence="2">
    <location>
        <begin position="1239"/>
        <end position="1297"/>
    </location>
</feature>
<dbReference type="PANTHER" id="PTHR22948">
    <property type="entry name" value="TUDOR DOMAIN CONTAINING PROTEIN"/>
    <property type="match status" value="1"/>
</dbReference>
<sequence length="1490" mass="166662">MIGFPCAVRGSDGRWFRSVLQQVLPTNEVVEVLNVDYGTKQFVQVENVRPLAAEFFRMPVVTYNCSLHGIIDKGVGWTTSQIDFLRSLLLHKRMIAKFEYQSISEGVYYVSLYGDDNTNVNNLFGSKENCLLDCGKAVNDYYDQSAKYGSQYPFQQEGKMLAKERRLDPEILPAEELDLNTSHLVVVQYASNPSEFWIQTENYRQKSAELMDSMCRLYQDSANKEVVRNPSHGLYCAAKAEDGDFYRAAVTEISETKVKVFFVDYGNTEMVDRRDLRPLPVELKKLPQLALKCSLAGVRPKDGTWSHSASVFFTKAVADKVLKVLVKGRHIDSYVVQLTDPKAQGEPDVSALMCSSGFAERTERQRPTKGKSPLQTAIICPTLCTGTRLLDVSSNSKTALQSPGTVSLMSAKGAVPTFKEQMFPIGSVLDVGVSYIESPNDFWCQLVQNAGQLKSLMHEIQARYAGSEFQPNVEIGCVARHPDNGMWYRALVVHRHETTDVDVLFVDYGQTATVSIYDLRKIHPDFLTLNGQAFRCSLLNPTDPTSAVNEWSDEAKTKFQNFVETSVSNFVVLKCTIYAVMCSAQMIVYNIVDLETPFESICTSISNLATSMPLKKATGPSFRLDTYYYSTHNIKTGTEEHVTVTYVNNVSQFYCHLEKNTDVMRELRMKVNNLCQQLEKIKLPSVFGTLCFARYTDGEWYRAQIKTTKPSILVHFVDYGDTIEVQKSDLLPVPKEANDIMSVPVQAVVCGLSDVPANVPEQVNSWFDTTVTECKFRALIVAREPDGKMLVELYHGNTQINAKIKKMFQIEMQTGAPVVQQSRKMFEASASYAQQTSLKRPTDIENHKQASMNNNYSPQKHPLQMKLDWKLIDVTQHSAQKPVHHFCETGQKTRPGALQLYKPPHQRQTCETMPTNSSDLVVSQQTPIRKSNPFDTRQPESKSAFQKESNAEKLPKISDLPSKQITPAMTAEVYISHFNSPLSFYVQHVTEEDEMVSLVEKLNDPEFSTKVCGLNDVHPGDLVQAEFDEDSSWYRAVVKEIDGNSMAYIEFIDFGNTAAVPISKLGRLHKSFLQFPVYSTHCTLSDAVVLGEERAVDPEVISAFREDIGLSGEKVLTCHFIQKVGSEWEVRLEDSGVAVVCKVPAGGQESIDEKRMAEEGIREVSENSEKSPMNSCSLVPPTPQQEILVGQQLEVYITAVDDAQTFWCQSVNSEKLDQISLSVAEVGDKSVSTYIDPDTLFPGTLCIALFNDDQLWYRAEVIDKVGDELSVLFVDYGNKSPVKIADVREMPPPLRDIPPQAFLCGLEGFDEPCGLWESGAADELSFLTADKLIQLTVTKATMSEGKVKYFVEMENEGQMINEVMKNWWKCSRAENTSDSGRLTNSMETQQVDSVISVFEDQLEDPDIQDVDSSAIVIDPHSNAREDEQDDPHTADEDSNLACSPKRSECSEGDKAGDPSSNDEESLPADLCAVMGEPGSEHNTDVEENMA</sequence>
<feature type="region of interest" description="Disordered" evidence="1">
    <location>
        <begin position="1405"/>
        <end position="1490"/>
    </location>
</feature>
<proteinExistence type="predicted"/>
<feature type="compositionally biased region" description="Basic and acidic residues" evidence="1">
    <location>
        <begin position="1421"/>
        <end position="1435"/>
    </location>
</feature>
<gene>
    <name evidence="3" type="ORF">MMEN_LOCUS11972</name>
</gene>
<reference evidence="3" key="1">
    <citation type="submission" date="2021-05" db="EMBL/GenBank/DDBJ databases">
        <authorList>
            <person name="Tigano A."/>
        </authorList>
    </citation>
    <scope>NUCLEOTIDE SEQUENCE</scope>
</reference>
<feature type="compositionally biased region" description="Basic and acidic residues" evidence="1">
    <location>
        <begin position="1445"/>
        <end position="1456"/>
    </location>
</feature>
<accession>A0A8S4B868</accession>
<protein>
    <submittedName>
        <fullName evidence="3">(Atlantic silverside) hypothetical protein</fullName>
    </submittedName>
</protein>
<feature type="domain" description="Tudor" evidence="2">
    <location>
        <begin position="684"/>
        <end position="740"/>
    </location>
</feature>
<dbReference type="InterPro" id="IPR002999">
    <property type="entry name" value="Tudor"/>
</dbReference>
<evidence type="ECO:0000259" key="2">
    <source>
        <dbReference type="PROSITE" id="PS50304"/>
    </source>
</evidence>
<dbReference type="PROSITE" id="PS50304">
    <property type="entry name" value="TUDOR"/>
    <property type="match status" value="6"/>
</dbReference>
<feature type="domain" description="Tudor" evidence="2">
    <location>
        <begin position="1016"/>
        <end position="1075"/>
    </location>
</feature>
<dbReference type="Gene3D" id="2.40.50.90">
    <property type="match status" value="6"/>
</dbReference>
<feature type="compositionally biased region" description="Polar residues" evidence="1">
    <location>
        <begin position="907"/>
        <end position="948"/>
    </location>
</feature>
<dbReference type="SMART" id="SM00333">
    <property type="entry name" value="TUDOR"/>
    <property type="match status" value="6"/>
</dbReference>
<dbReference type="SUPFAM" id="SSF63748">
    <property type="entry name" value="Tudor/PWWP/MBT"/>
    <property type="match status" value="6"/>
</dbReference>
<dbReference type="Proteomes" id="UP000677803">
    <property type="component" value="Unassembled WGS sequence"/>
</dbReference>
<organism evidence="3 4">
    <name type="scientific">Menidia menidia</name>
    <name type="common">Atlantic silverside</name>
    <dbReference type="NCBI Taxonomy" id="238744"/>
    <lineage>
        <taxon>Eukaryota</taxon>
        <taxon>Metazoa</taxon>
        <taxon>Chordata</taxon>
        <taxon>Craniata</taxon>
        <taxon>Vertebrata</taxon>
        <taxon>Euteleostomi</taxon>
        <taxon>Actinopterygii</taxon>
        <taxon>Neopterygii</taxon>
        <taxon>Teleostei</taxon>
        <taxon>Neoteleostei</taxon>
        <taxon>Acanthomorphata</taxon>
        <taxon>Ovalentaria</taxon>
        <taxon>Atherinomorphae</taxon>
        <taxon>Atheriniformes</taxon>
        <taxon>Atherinopsidae</taxon>
        <taxon>Menidiinae</taxon>
        <taxon>Menidia</taxon>
    </lineage>
</organism>
<feature type="region of interest" description="Disordered" evidence="1">
    <location>
        <begin position="907"/>
        <end position="958"/>
    </location>
</feature>
<name>A0A8S4B868_9TELE</name>
<evidence type="ECO:0000313" key="3">
    <source>
        <dbReference type="EMBL" id="CAG5928314.1"/>
    </source>
</evidence>
<dbReference type="Pfam" id="PF00567">
    <property type="entry name" value="TUDOR"/>
    <property type="match status" value="6"/>
</dbReference>
<feature type="domain" description="Tudor" evidence="2">
    <location>
        <begin position="1"/>
        <end position="58"/>
    </location>
</feature>
<dbReference type="OrthoDB" id="9989103at2759"/>
<comment type="caution">
    <text evidence="3">The sequence shown here is derived from an EMBL/GenBank/DDBJ whole genome shotgun (WGS) entry which is preliminary data.</text>
</comment>
<dbReference type="PANTHER" id="PTHR22948:SF15">
    <property type="entry name" value="TUDOR DOMAIN-CONTAINING PROTEIN 6"/>
    <property type="match status" value="1"/>
</dbReference>
<dbReference type="FunFam" id="2.30.30.140:FF:000018">
    <property type="entry name" value="Serine/threonine-protein kinase 31"/>
    <property type="match status" value="3"/>
</dbReference>
<dbReference type="Gene3D" id="2.30.30.140">
    <property type="match status" value="6"/>
</dbReference>
<dbReference type="InterPro" id="IPR050621">
    <property type="entry name" value="Tudor_domain_containing"/>
</dbReference>
<feature type="domain" description="Tudor" evidence="2">
    <location>
        <begin position="229"/>
        <end position="286"/>
    </location>
</feature>
<evidence type="ECO:0000313" key="4">
    <source>
        <dbReference type="Proteomes" id="UP000677803"/>
    </source>
</evidence>
<keyword evidence="4" id="KW-1185">Reference proteome</keyword>